<accession>A0A1H1N1B2</accession>
<dbReference type="OrthoDB" id="5741895at2"/>
<protein>
    <submittedName>
        <fullName evidence="3">Uncharacterized protein</fullName>
    </submittedName>
</protein>
<feature type="compositionally biased region" description="Low complexity" evidence="1">
    <location>
        <begin position="52"/>
        <end position="68"/>
    </location>
</feature>
<dbReference type="Proteomes" id="UP000243359">
    <property type="component" value="Chromosome I"/>
</dbReference>
<organism evidence="3 4">
    <name type="scientific">Pseudomonas oryzae</name>
    <dbReference type="NCBI Taxonomy" id="1392877"/>
    <lineage>
        <taxon>Bacteria</taxon>
        <taxon>Pseudomonadati</taxon>
        <taxon>Pseudomonadota</taxon>
        <taxon>Gammaproteobacteria</taxon>
        <taxon>Pseudomonadales</taxon>
        <taxon>Pseudomonadaceae</taxon>
        <taxon>Pseudomonas</taxon>
    </lineage>
</organism>
<gene>
    <name evidence="3" type="ORF">SAMN05216221_0655</name>
</gene>
<keyword evidence="4" id="KW-1185">Reference proteome</keyword>
<evidence type="ECO:0000313" key="4">
    <source>
        <dbReference type="Proteomes" id="UP000243359"/>
    </source>
</evidence>
<feature type="region of interest" description="Disordered" evidence="1">
    <location>
        <begin position="50"/>
        <end position="69"/>
    </location>
</feature>
<dbReference type="RefSeq" id="WP_090347595.1">
    <property type="nucleotide sequence ID" value="NZ_LT629751.1"/>
</dbReference>
<keyword evidence="2" id="KW-1133">Transmembrane helix</keyword>
<proteinExistence type="predicted"/>
<dbReference type="STRING" id="1392877.SAMN05216221_0655"/>
<name>A0A1H1N1B2_9PSED</name>
<evidence type="ECO:0000256" key="1">
    <source>
        <dbReference type="SAM" id="MobiDB-lite"/>
    </source>
</evidence>
<feature type="transmembrane region" description="Helical" evidence="2">
    <location>
        <begin position="12"/>
        <end position="29"/>
    </location>
</feature>
<keyword evidence="2" id="KW-0472">Membrane</keyword>
<dbReference type="AlphaFoldDB" id="A0A1H1N1B2"/>
<evidence type="ECO:0000256" key="2">
    <source>
        <dbReference type="SAM" id="Phobius"/>
    </source>
</evidence>
<keyword evidence="2" id="KW-0812">Transmembrane</keyword>
<sequence>MARRRRRPLSPIAWLLGVIISVSGVYTVYQARTAAIENMAQRQIEHSRATTQKLQQQQQARQQQLAPQVPLSPEQLVHQQALQTAERRRQAELATAARLKQAELAKKEEAWERFYSMPSSCRYPESDKRVAACKAAESQAWQQFEAAWTSGQLQSQR</sequence>
<reference evidence="4" key="1">
    <citation type="submission" date="2016-10" db="EMBL/GenBank/DDBJ databases">
        <authorList>
            <person name="Varghese N."/>
            <person name="Submissions S."/>
        </authorList>
    </citation>
    <scope>NUCLEOTIDE SEQUENCE [LARGE SCALE GENOMIC DNA]</scope>
    <source>
        <strain evidence="4">KCTC 32247</strain>
    </source>
</reference>
<evidence type="ECO:0000313" key="3">
    <source>
        <dbReference type="EMBL" id="SDR91979.1"/>
    </source>
</evidence>
<dbReference type="EMBL" id="LT629751">
    <property type="protein sequence ID" value="SDR91979.1"/>
    <property type="molecule type" value="Genomic_DNA"/>
</dbReference>